<feature type="region of interest" description="Disordered" evidence="1">
    <location>
        <begin position="1"/>
        <end position="29"/>
    </location>
</feature>
<evidence type="ECO:0000313" key="3">
    <source>
        <dbReference type="Proteomes" id="UP001066276"/>
    </source>
</evidence>
<feature type="region of interest" description="Disordered" evidence="1">
    <location>
        <begin position="89"/>
        <end position="188"/>
    </location>
</feature>
<proteinExistence type="predicted"/>
<evidence type="ECO:0000256" key="1">
    <source>
        <dbReference type="SAM" id="MobiDB-lite"/>
    </source>
</evidence>
<name>A0AAV7VM44_PLEWA</name>
<protein>
    <submittedName>
        <fullName evidence="2">Uncharacterized protein</fullName>
    </submittedName>
</protein>
<accession>A0AAV7VM44</accession>
<dbReference type="Proteomes" id="UP001066276">
    <property type="component" value="Chromosome 2_1"/>
</dbReference>
<gene>
    <name evidence="2" type="ORF">NDU88_006187</name>
</gene>
<comment type="caution">
    <text evidence="2">The sequence shown here is derived from an EMBL/GenBank/DDBJ whole genome shotgun (WGS) entry which is preliminary data.</text>
</comment>
<keyword evidence="3" id="KW-1185">Reference proteome</keyword>
<evidence type="ECO:0000313" key="2">
    <source>
        <dbReference type="EMBL" id="KAJ1202387.1"/>
    </source>
</evidence>
<reference evidence="2" key="1">
    <citation type="journal article" date="2022" name="bioRxiv">
        <title>Sequencing and chromosome-scale assembly of the giantPleurodeles waltlgenome.</title>
        <authorList>
            <person name="Brown T."/>
            <person name="Elewa A."/>
            <person name="Iarovenko S."/>
            <person name="Subramanian E."/>
            <person name="Araus A.J."/>
            <person name="Petzold A."/>
            <person name="Susuki M."/>
            <person name="Suzuki K.-i.T."/>
            <person name="Hayashi T."/>
            <person name="Toyoda A."/>
            <person name="Oliveira C."/>
            <person name="Osipova E."/>
            <person name="Leigh N.D."/>
            <person name="Simon A."/>
            <person name="Yun M.H."/>
        </authorList>
    </citation>
    <scope>NUCLEOTIDE SEQUENCE</scope>
    <source>
        <strain evidence="2">20211129_DDA</strain>
        <tissue evidence="2">Liver</tissue>
    </source>
</reference>
<dbReference type="EMBL" id="JANPWB010000003">
    <property type="protein sequence ID" value="KAJ1202387.1"/>
    <property type="molecule type" value="Genomic_DNA"/>
</dbReference>
<organism evidence="2 3">
    <name type="scientific">Pleurodeles waltl</name>
    <name type="common">Iberian ribbed newt</name>
    <dbReference type="NCBI Taxonomy" id="8319"/>
    <lineage>
        <taxon>Eukaryota</taxon>
        <taxon>Metazoa</taxon>
        <taxon>Chordata</taxon>
        <taxon>Craniata</taxon>
        <taxon>Vertebrata</taxon>
        <taxon>Euteleostomi</taxon>
        <taxon>Amphibia</taxon>
        <taxon>Batrachia</taxon>
        <taxon>Caudata</taxon>
        <taxon>Salamandroidea</taxon>
        <taxon>Salamandridae</taxon>
        <taxon>Pleurodelinae</taxon>
        <taxon>Pleurodeles</taxon>
    </lineage>
</organism>
<sequence length="188" mass="20128">MKIPVGGPLQTRMAQSGEARGSATGPRCRICPRANESTVGTGFGVLPRSSHGFPDPSSGASRQVLIAALGRPQQSSAYLGRPAGLSWYGARPPEWGASPVPQPPQQAEERQQGAQRSGRPIALIPARRSLRSGEARGYGQWRRRRLHVSGPPRVPRPPVRSSPKLFTGARRGPYTPLTQPGVRQGTGF</sequence>
<dbReference type="AlphaFoldDB" id="A0AAV7VM44"/>